<reference evidence="2 3" key="1">
    <citation type="journal article" date="2016" name="Genome Biol. Evol.">
        <title>Divergent and convergent evolution of fungal pathogenicity.</title>
        <authorList>
            <person name="Shang Y."/>
            <person name="Xiao G."/>
            <person name="Zheng P."/>
            <person name="Cen K."/>
            <person name="Zhan S."/>
            <person name="Wang C."/>
        </authorList>
    </citation>
    <scope>NUCLEOTIDE SEQUENCE [LARGE SCALE GENOMIC DNA]</scope>
    <source>
        <strain evidence="2 3">ARSEF 7405</strain>
    </source>
</reference>
<organism evidence="2 3">
    <name type="scientific">Ascosphaera apis ARSEF 7405</name>
    <dbReference type="NCBI Taxonomy" id="392613"/>
    <lineage>
        <taxon>Eukaryota</taxon>
        <taxon>Fungi</taxon>
        <taxon>Dikarya</taxon>
        <taxon>Ascomycota</taxon>
        <taxon>Pezizomycotina</taxon>
        <taxon>Eurotiomycetes</taxon>
        <taxon>Eurotiomycetidae</taxon>
        <taxon>Onygenales</taxon>
        <taxon>Ascosphaeraceae</taxon>
        <taxon>Ascosphaera</taxon>
    </lineage>
</organism>
<gene>
    <name evidence="2" type="ORF">AAP_00023</name>
</gene>
<feature type="signal peptide" evidence="1">
    <location>
        <begin position="1"/>
        <end position="17"/>
    </location>
</feature>
<evidence type="ECO:0000313" key="3">
    <source>
        <dbReference type="Proteomes" id="UP000242877"/>
    </source>
</evidence>
<sequence>MRYSIVSAMALLASVNAASDSTITSAPTTTVSATATGSEQSTITSVFRVPYLSGLPLAASVINSKDDAITYKVGCDTAHTVIDGCGNFDATAIVISNSTYSAWQTAPNLSAGYHCVVQTSGGLSCEATASTVSMTQTEYSYSDDNDTKGVPITTYTEAGFDGSVGNVLTVSSSFASSELSDLTVRITGGLEKLSPATATTTTAGSEATKTSGNGIPKVTGSANLLAGGALAALALVF</sequence>
<comment type="caution">
    <text evidence="2">The sequence shown here is derived from an EMBL/GenBank/DDBJ whole genome shotgun (WGS) entry which is preliminary data.</text>
</comment>
<evidence type="ECO:0008006" key="4">
    <source>
        <dbReference type="Google" id="ProtNLM"/>
    </source>
</evidence>
<dbReference type="VEuPathDB" id="FungiDB:AAP_00023"/>
<name>A0A162ISC3_9EURO</name>
<evidence type="ECO:0000256" key="1">
    <source>
        <dbReference type="SAM" id="SignalP"/>
    </source>
</evidence>
<protein>
    <recommendedName>
        <fullName evidence="4">GPI anchored protein</fullName>
    </recommendedName>
</protein>
<accession>A0A162ISC3</accession>
<keyword evidence="1" id="KW-0732">Signal</keyword>
<proteinExistence type="predicted"/>
<keyword evidence="3" id="KW-1185">Reference proteome</keyword>
<feature type="chain" id="PRO_5007835551" description="GPI anchored protein" evidence="1">
    <location>
        <begin position="18"/>
        <end position="237"/>
    </location>
</feature>
<evidence type="ECO:0000313" key="2">
    <source>
        <dbReference type="EMBL" id="KZZ97762.1"/>
    </source>
</evidence>
<dbReference type="AlphaFoldDB" id="A0A162ISC3"/>
<dbReference type="EMBL" id="AZGZ01000001">
    <property type="protein sequence ID" value="KZZ97762.1"/>
    <property type="molecule type" value="Genomic_DNA"/>
</dbReference>
<dbReference type="Proteomes" id="UP000242877">
    <property type="component" value="Unassembled WGS sequence"/>
</dbReference>